<protein>
    <recommendedName>
        <fullName evidence="2">Bacteriophage T5 Orf172 DNA-binding domain-containing protein</fullName>
    </recommendedName>
</protein>
<feature type="compositionally biased region" description="Polar residues" evidence="1">
    <location>
        <begin position="307"/>
        <end position="319"/>
    </location>
</feature>
<name>A0ABR3SZH9_9PEZI</name>
<gene>
    <name evidence="3" type="ORF">SLS56_003601</name>
</gene>
<dbReference type="EMBL" id="JAJVDC020000029">
    <property type="protein sequence ID" value="KAL1632522.1"/>
    <property type="molecule type" value="Genomic_DNA"/>
</dbReference>
<feature type="region of interest" description="Disordered" evidence="1">
    <location>
        <begin position="1"/>
        <end position="30"/>
    </location>
</feature>
<organism evidence="3 4">
    <name type="scientific">Neofusicoccum ribis</name>
    <dbReference type="NCBI Taxonomy" id="45134"/>
    <lineage>
        <taxon>Eukaryota</taxon>
        <taxon>Fungi</taxon>
        <taxon>Dikarya</taxon>
        <taxon>Ascomycota</taxon>
        <taxon>Pezizomycotina</taxon>
        <taxon>Dothideomycetes</taxon>
        <taxon>Dothideomycetes incertae sedis</taxon>
        <taxon>Botryosphaeriales</taxon>
        <taxon>Botryosphaeriaceae</taxon>
        <taxon>Neofusicoccum</taxon>
    </lineage>
</organism>
<reference evidence="3 4" key="1">
    <citation type="submission" date="2024-02" db="EMBL/GenBank/DDBJ databases">
        <title>De novo assembly and annotation of 12 fungi associated with fruit tree decline syndrome in Ontario, Canada.</title>
        <authorList>
            <person name="Sulman M."/>
            <person name="Ellouze W."/>
            <person name="Ilyukhin E."/>
        </authorList>
    </citation>
    <scope>NUCLEOTIDE SEQUENCE [LARGE SCALE GENOMIC DNA]</scope>
    <source>
        <strain evidence="3 4">M1-105</strain>
    </source>
</reference>
<dbReference type="InterPro" id="IPR018306">
    <property type="entry name" value="Phage_T5_Orf172_DNA-bd"/>
</dbReference>
<evidence type="ECO:0000259" key="2">
    <source>
        <dbReference type="SMART" id="SM00974"/>
    </source>
</evidence>
<keyword evidence="4" id="KW-1185">Reference proteome</keyword>
<feature type="compositionally biased region" description="Polar residues" evidence="1">
    <location>
        <begin position="20"/>
        <end position="30"/>
    </location>
</feature>
<evidence type="ECO:0000313" key="3">
    <source>
        <dbReference type="EMBL" id="KAL1632522.1"/>
    </source>
</evidence>
<feature type="region of interest" description="Disordered" evidence="1">
    <location>
        <begin position="197"/>
        <end position="243"/>
    </location>
</feature>
<feature type="domain" description="Bacteriophage T5 Orf172 DNA-binding" evidence="2">
    <location>
        <begin position="339"/>
        <end position="463"/>
    </location>
</feature>
<feature type="compositionally biased region" description="Polar residues" evidence="1">
    <location>
        <begin position="200"/>
        <end position="212"/>
    </location>
</feature>
<feature type="region of interest" description="Disordered" evidence="1">
    <location>
        <begin position="111"/>
        <end position="146"/>
    </location>
</feature>
<feature type="region of interest" description="Disordered" evidence="1">
    <location>
        <begin position="378"/>
        <end position="406"/>
    </location>
</feature>
<proteinExistence type="predicted"/>
<feature type="compositionally biased region" description="Basic and acidic residues" evidence="1">
    <location>
        <begin position="287"/>
        <end position="296"/>
    </location>
</feature>
<evidence type="ECO:0000313" key="4">
    <source>
        <dbReference type="Proteomes" id="UP001521116"/>
    </source>
</evidence>
<dbReference type="InterPro" id="IPR053006">
    <property type="entry name" value="Meiosis_regulatory"/>
</dbReference>
<evidence type="ECO:0000256" key="1">
    <source>
        <dbReference type="SAM" id="MobiDB-lite"/>
    </source>
</evidence>
<accession>A0ABR3SZH9</accession>
<sequence>MAPHFPRAATGLLGRADSKNPATTCKGVTTTGKPCRRDIAASKPKKSGVLAVTSVNENEGAAAYFCWQHKDQADKLVNSTPAGQGAHVEETHIVPLQHRSSVDTLVGRLGILDVDDGPKPGKKPRPSGQGNGKIQRPPTWNKVNGPLLSVPENIMNGPNRPGTYKLPVQKSEPSFWASLCCLCLGGDDEEYEIVRRKKQAQANGAQPEMSQTSRPPQGASSPRPSRPPQPAATPSNSNNPTERLLSFIPQNVSPQTASLLMAEASKPISAKDEPGFIYIFWLTEHSDGSGPSDRDASSLLSPGSRPNAGSRTTSDMLQQFSVGETSRGARGGKGGKGGGKSHVLLKIGRANNVHRRMKEWETQCGKTPSLVRFYPYVPSPRPSPGSSPARPNDVVAPKGDGTDAKGVRKVPHVHKVERLIHIEIAEKRVLRTCDVCGREHKEWFEVEATKEGVMGVDEVVKRWVKWAEELKV</sequence>
<dbReference type="PANTHER" id="PTHR28094">
    <property type="entry name" value="MEIOTICALLY UP-REGULATED GENE 113 PROTEIN"/>
    <property type="match status" value="1"/>
</dbReference>
<comment type="caution">
    <text evidence="3">The sequence shown here is derived from an EMBL/GenBank/DDBJ whole genome shotgun (WGS) entry which is preliminary data.</text>
</comment>
<feature type="compositionally biased region" description="Low complexity" evidence="1">
    <location>
        <begin position="213"/>
        <end position="223"/>
    </location>
</feature>
<dbReference type="Proteomes" id="UP001521116">
    <property type="component" value="Unassembled WGS sequence"/>
</dbReference>
<feature type="region of interest" description="Disordered" evidence="1">
    <location>
        <begin position="287"/>
        <end position="319"/>
    </location>
</feature>
<dbReference type="SMART" id="SM00974">
    <property type="entry name" value="T5orf172"/>
    <property type="match status" value="1"/>
</dbReference>
<dbReference type="Pfam" id="PF10544">
    <property type="entry name" value="T5orf172"/>
    <property type="match status" value="1"/>
</dbReference>
<dbReference type="PANTHER" id="PTHR28094:SF2">
    <property type="entry name" value="BACTERIOPHAGE T5 ORF172 DNA-BINDING DOMAIN-CONTAINING PROTEIN"/>
    <property type="match status" value="1"/>
</dbReference>